<proteinExistence type="predicted"/>
<keyword evidence="3" id="KW-1185">Reference proteome</keyword>
<keyword evidence="1" id="KW-0472">Membrane</keyword>
<feature type="transmembrane region" description="Helical" evidence="1">
    <location>
        <begin position="243"/>
        <end position="276"/>
    </location>
</feature>
<gene>
    <name evidence="2" type="ORF">FC84_GL000352</name>
</gene>
<feature type="transmembrane region" description="Helical" evidence="1">
    <location>
        <begin position="205"/>
        <end position="223"/>
    </location>
</feature>
<dbReference type="PATRIC" id="fig|1423738.3.peg.359"/>
<keyword evidence="1" id="KW-1133">Transmembrane helix</keyword>
<name>A0A0R2BIR0_9LACO</name>
<dbReference type="RefSeq" id="WP_057756914.1">
    <property type="nucleotide sequence ID" value="NZ_AYYK01000011.1"/>
</dbReference>
<evidence type="ECO:0000313" key="2">
    <source>
        <dbReference type="EMBL" id="KRM78725.1"/>
    </source>
</evidence>
<reference evidence="2 3" key="1">
    <citation type="journal article" date="2015" name="Genome Announc.">
        <title>Expanding the biotechnology potential of lactobacilli through comparative genomics of 213 strains and associated genera.</title>
        <authorList>
            <person name="Sun Z."/>
            <person name="Harris H.M."/>
            <person name="McCann A."/>
            <person name="Guo C."/>
            <person name="Argimon S."/>
            <person name="Zhang W."/>
            <person name="Yang X."/>
            <person name="Jeffery I.B."/>
            <person name="Cooney J.C."/>
            <person name="Kagawa T.F."/>
            <person name="Liu W."/>
            <person name="Song Y."/>
            <person name="Salvetti E."/>
            <person name="Wrobel A."/>
            <person name="Rasinkangas P."/>
            <person name="Parkhill J."/>
            <person name="Rea M.C."/>
            <person name="O'Sullivan O."/>
            <person name="Ritari J."/>
            <person name="Douillard F.P."/>
            <person name="Paul Ross R."/>
            <person name="Yang R."/>
            <person name="Briner A.E."/>
            <person name="Felis G.E."/>
            <person name="de Vos W.M."/>
            <person name="Barrangou R."/>
            <person name="Klaenhammer T.R."/>
            <person name="Caufield P.W."/>
            <person name="Cui Y."/>
            <person name="Zhang H."/>
            <person name="O'Toole P.W."/>
        </authorList>
    </citation>
    <scope>NUCLEOTIDE SEQUENCE [LARGE SCALE GENOMIC DNA]</scope>
    <source>
        <strain evidence="2 3">DSM 20335</strain>
    </source>
</reference>
<comment type="caution">
    <text evidence="2">The sequence shown here is derived from an EMBL/GenBank/DDBJ whole genome shotgun (WGS) entry which is preliminary data.</text>
</comment>
<sequence length="288" mass="31860">MKTRTELYAYKMPKRSRFLTFLLALTLTFLVGTWLVQHTILDDVFVQHQLQDSKSYQDFTDQFNKTINAQAEQSGIPSSTLKDMVSETTVEQVLNTTMASIYAKKENPIDATPILSEIDQKVRAQTSSIAAASGVSTSAISETVQAKFQTYIADQAQPYANHMVSLMVTLESVAHIVIIVSGLLSLLLAAIIVYRSQGHIQGWRYLFWGIFWAGLFVAFPGILLRFSDLIVTIAQNANSYSSIILTLISSILMVFVRVGAIVAVLGLLGVLICIVLPSFGKHKEKGKY</sequence>
<dbReference type="OrthoDB" id="2295551at2"/>
<feature type="transmembrane region" description="Helical" evidence="1">
    <location>
        <begin position="173"/>
        <end position="193"/>
    </location>
</feature>
<organism evidence="2 3">
    <name type="scientific">Lapidilactobacillus dextrinicus DSM 20335</name>
    <dbReference type="NCBI Taxonomy" id="1423738"/>
    <lineage>
        <taxon>Bacteria</taxon>
        <taxon>Bacillati</taxon>
        <taxon>Bacillota</taxon>
        <taxon>Bacilli</taxon>
        <taxon>Lactobacillales</taxon>
        <taxon>Lactobacillaceae</taxon>
        <taxon>Lapidilactobacillus</taxon>
    </lineage>
</organism>
<dbReference type="EMBL" id="AYYK01000011">
    <property type="protein sequence ID" value="KRM78725.1"/>
    <property type="molecule type" value="Genomic_DNA"/>
</dbReference>
<keyword evidence="1" id="KW-0812">Transmembrane</keyword>
<protein>
    <submittedName>
        <fullName evidence="2">Uncharacterized protein</fullName>
    </submittedName>
</protein>
<accession>A0A0R2BIR0</accession>
<evidence type="ECO:0000256" key="1">
    <source>
        <dbReference type="SAM" id="Phobius"/>
    </source>
</evidence>
<dbReference type="AlphaFoldDB" id="A0A0R2BIR0"/>
<dbReference type="Proteomes" id="UP000051813">
    <property type="component" value="Unassembled WGS sequence"/>
</dbReference>
<evidence type="ECO:0000313" key="3">
    <source>
        <dbReference type="Proteomes" id="UP000051813"/>
    </source>
</evidence>
<dbReference type="STRING" id="1423738.FC84_GL000352"/>